<protein>
    <recommendedName>
        <fullName evidence="1">DUF4283 domain-containing protein</fullName>
    </recommendedName>
</protein>
<feature type="domain" description="DUF4283" evidence="1">
    <location>
        <begin position="26"/>
        <end position="115"/>
    </location>
</feature>
<dbReference type="AlphaFoldDB" id="A0AAF0TTH7"/>
<gene>
    <name evidence="2" type="ORF">MTR67_018985</name>
</gene>
<evidence type="ECO:0000259" key="1">
    <source>
        <dbReference type="Pfam" id="PF14111"/>
    </source>
</evidence>
<organism evidence="2 3">
    <name type="scientific">Solanum verrucosum</name>
    <dbReference type="NCBI Taxonomy" id="315347"/>
    <lineage>
        <taxon>Eukaryota</taxon>
        <taxon>Viridiplantae</taxon>
        <taxon>Streptophyta</taxon>
        <taxon>Embryophyta</taxon>
        <taxon>Tracheophyta</taxon>
        <taxon>Spermatophyta</taxon>
        <taxon>Magnoliopsida</taxon>
        <taxon>eudicotyledons</taxon>
        <taxon>Gunneridae</taxon>
        <taxon>Pentapetalae</taxon>
        <taxon>asterids</taxon>
        <taxon>lamiids</taxon>
        <taxon>Solanales</taxon>
        <taxon>Solanaceae</taxon>
        <taxon>Solanoideae</taxon>
        <taxon>Solaneae</taxon>
        <taxon>Solanum</taxon>
    </lineage>
</organism>
<name>A0AAF0TTH7_SOLVR</name>
<evidence type="ECO:0000313" key="2">
    <source>
        <dbReference type="EMBL" id="WMV25600.1"/>
    </source>
</evidence>
<evidence type="ECO:0000313" key="3">
    <source>
        <dbReference type="Proteomes" id="UP001234989"/>
    </source>
</evidence>
<dbReference type="EMBL" id="CP133615">
    <property type="protein sequence ID" value="WMV25600.1"/>
    <property type="molecule type" value="Genomic_DNA"/>
</dbReference>
<dbReference type="Proteomes" id="UP001234989">
    <property type="component" value="Chromosome 4"/>
</dbReference>
<dbReference type="InterPro" id="IPR025558">
    <property type="entry name" value="DUF4283"/>
</dbReference>
<accession>A0AAF0TTH7</accession>
<keyword evidence="3" id="KW-1185">Reference proteome</keyword>
<sequence length="140" mass="16494">MKQIQYVEGVPRITWTEEEVNRMNVIENLQFAVIGKFSYGWPELDDLRVQIPKQLQIKGDCNIGLLRNRHILIILSQMKDFINIMSKNTNYIIAKDGYAYQMRPLIYDAKFKLEETTQAMPWISFRQLLPTLMAKKLCSH</sequence>
<reference evidence="2" key="1">
    <citation type="submission" date="2023-08" db="EMBL/GenBank/DDBJ databases">
        <title>A de novo genome assembly of Solanum verrucosum Schlechtendal, a Mexican diploid species geographically isolated from the other diploid A-genome species in potato relatives.</title>
        <authorList>
            <person name="Hosaka K."/>
        </authorList>
    </citation>
    <scope>NUCLEOTIDE SEQUENCE</scope>
    <source>
        <tissue evidence="2">Young leaves</tissue>
    </source>
</reference>
<proteinExistence type="predicted"/>
<dbReference type="Pfam" id="PF14111">
    <property type="entry name" value="DUF4283"/>
    <property type="match status" value="1"/>
</dbReference>